<name>W4FXN9_APHAT</name>
<gene>
    <name evidence="1" type="ORF">H257_13321</name>
</gene>
<dbReference type="VEuPathDB" id="FungiDB:H257_13321"/>
<dbReference type="AlphaFoldDB" id="W4FXN9"/>
<dbReference type="GeneID" id="20815317"/>
<sequence length="96" mass="10531">MKLVVPHSTIQPVSVPHTSLPANRGGYVPNEDAHSNLYMFILPSMLARKGFVMSVCASDAMVVQYTQRKPMATRGDLRGQDDSYDRVAATCGHLPQ</sequence>
<protein>
    <submittedName>
        <fullName evidence="1">Uncharacterized protein</fullName>
    </submittedName>
</protein>
<reference evidence="1" key="1">
    <citation type="submission" date="2013-12" db="EMBL/GenBank/DDBJ databases">
        <title>The Genome Sequence of Aphanomyces astaci APO3.</title>
        <authorList>
            <consortium name="The Broad Institute Genomics Platform"/>
            <person name="Russ C."/>
            <person name="Tyler B."/>
            <person name="van West P."/>
            <person name="Dieguez-Uribeondo J."/>
            <person name="Young S.K."/>
            <person name="Zeng Q."/>
            <person name="Gargeya S."/>
            <person name="Fitzgerald M."/>
            <person name="Abouelleil A."/>
            <person name="Alvarado L."/>
            <person name="Chapman S.B."/>
            <person name="Gainer-Dewar J."/>
            <person name="Goldberg J."/>
            <person name="Griggs A."/>
            <person name="Gujja S."/>
            <person name="Hansen M."/>
            <person name="Howarth C."/>
            <person name="Imamovic A."/>
            <person name="Ireland A."/>
            <person name="Larimer J."/>
            <person name="McCowan C."/>
            <person name="Murphy C."/>
            <person name="Pearson M."/>
            <person name="Poon T.W."/>
            <person name="Priest M."/>
            <person name="Roberts A."/>
            <person name="Saif S."/>
            <person name="Shea T."/>
            <person name="Sykes S."/>
            <person name="Wortman J."/>
            <person name="Nusbaum C."/>
            <person name="Birren B."/>
        </authorList>
    </citation>
    <scope>NUCLEOTIDE SEQUENCE [LARGE SCALE GENOMIC DNA]</scope>
    <source>
        <strain evidence="1">APO3</strain>
    </source>
</reference>
<organism evidence="1">
    <name type="scientific">Aphanomyces astaci</name>
    <name type="common">Crayfish plague agent</name>
    <dbReference type="NCBI Taxonomy" id="112090"/>
    <lineage>
        <taxon>Eukaryota</taxon>
        <taxon>Sar</taxon>
        <taxon>Stramenopiles</taxon>
        <taxon>Oomycota</taxon>
        <taxon>Saprolegniomycetes</taxon>
        <taxon>Saprolegniales</taxon>
        <taxon>Verrucalvaceae</taxon>
        <taxon>Aphanomyces</taxon>
    </lineage>
</organism>
<dbReference type="RefSeq" id="XP_009839103.1">
    <property type="nucleotide sequence ID" value="XM_009840801.1"/>
</dbReference>
<evidence type="ECO:0000313" key="1">
    <source>
        <dbReference type="EMBL" id="ETV71438.1"/>
    </source>
</evidence>
<accession>W4FXN9</accession>
<dbReference type="EMBL" id="KI913160">
    <property type="protein sequence ID" value="ETV71438.1"/>
    <property type="molecule type" value="Genomic_DNA"/>
</dbReference>
<proteinExistence type="predicted"/>
<dbReference type="OrthoDB" id="430647at2759"/>